<proteinExistence type="predicted"/>
<accession>A0A834XFC5</accession>
<dbReference type="OrthoDB" id="2735536at2759"/>
<evidence type="ECO:0000313" key="2">
    <source>
        <dbReference type="Proteomes" id="UP000634136"/>
    </source>
</evidence>
<dbReference type="InterPro" id="IPR036291">
    <property type="entry name" value="NAD(P)-bd_dom_sf"/>
</dbReference>
<dbReference type="AlphaFoldDB" id="A0A834XFC5"/>
<name>A0A834XFC5_9FABA</name>
<protein>
    <submittedName>
        <fullName evidence="1">Putative anthocyanidin reductase isoform X1</fullName>
    </submittedName>
</protein>
<organism evidence="1 2">
    <name type="scientific">Senna tora</name>
    <dbReference type="NCBI Taxonomy" id="362788"/>
    <lineage>
        <taxon>Eukaryota</taxon>
        <taxon>Viridiplantae</taxon>
        <taxon>Streptophyta</taxon>
        <taxon>Embryophyta</taxon>
        <taxon>Tracheophyta</taxon>
        <taxon>Spermatophyta</taxon>
        <taxon>Magnoliopsida</taxon>
        <taxon>eudicotyledons</taxon>
        <taxon>Gunneridae</taxon>
        <taxon>Pentapetalae</taxon>
        <taxon>rosids</taxon>
        <taxon>fabids</taxon>
        <taxon>Fabales</taxon>
        <taxon>Fabaceae</taxon>
        <taxon>Caesalpinioideae</taxon>
        <taxon>Cassia clade</taxon>
        <taxon>Senna</taxon>
    </lineage>
</organism>
<dbReference type="Gene3D" id="3.40.50.720">
    <property type="entry name" value="NAD(P)-binding Rossmann-like Domain"/>
    <property type="match status" value="1"/>
</dbReference>
<reference evidence="1" key="1">
    <citation type="submission" date="2020-09" db="EMBL/GenBank/DDBJ databases">
        <title>Genome-Enabled Discovery of Anthraquinone Biosynthesis in Senna tora.</title>
        <authorList>
            <person name="Kang S.-H."/>
            <person name="Pandey R.P."/>
            <person name="Lee C.-M."/>
            <person name="Sim J.-S."/>
            <person name="Jeong J.-T."/>
            <person name="Choi B.-S."/>
            <person name="Jung M."/>
            <person name="Ginzburg D."/>
            <person name="Zhao K."/>
            <person name="Won S.Y."/>
            <person name="Oh T.-J."/>
            <person name="Yu Y."/>
            <person name="Kim N.-H."/>
            <person name="Lee O.R."/>
            <person name="Lee T.-H."/>
            <person name="Bashyal P."/>
            <person name="Kim T.-S."/>
            <person name="Lee W.-H."/>
            <person name="Kawkins C."/>
            <person name="Kim C.-K."/>
            <person name="Kim J.S."/>
            <person name="Ahn B.O."/>
            <person name="Rhee S.Y."/>
            <person name="Sohng J.K."/>
        </authorList>
    </citation>
    <scope>NUCLEOTIDE SEQUENCE</scope>
    <source>
        <tissue evidence="1">Leaf</tissue>
    </source>
</reference>
<dbReference type="Proteomes" id="UP000634136">
    <property type="component" value="Unassembled WGS sequence"/>
</dbReference>
<dbReference type="EMBL" id="JAAIUW010000001">
    <property type="protein sequence ID" value="KAF7844420.1"/>
    <property type="molecule type" value="Genomic_DNA"/>
</dbReference>
<sequence length="123" mass="14432">MFTSQLKDFEMAFYSMRFLEELLGKIPIVHIDDACEAHIFCIENLSIRGRFLVASSYVSTLDIANYYLQSYQEFHVKQKYLDGPKRDIKWASTKLADKGFAYKYDMKMILDDCIKCARRMGDL</sequence>
<keyword evidence="2" id="KW-1185">Reference proteome</keyword>
<gene>
    <name evidence="1" type="ORF">G2W53_001325</name>
</gene>
<dbReference type="SUPFAM" id="SSF51735">
    <property type="entry name" value="NAD(P)-binding Rossmann-fold domains"/>
    <property type="match status" value="1"/>
</dbReference>
<evidence type="ECO:0000313" key="1">
    <source>
        <dbReference type="EMBL" id="KAF7844420.1"/>
    </source>
</evidence>
<comment type="caution">
    <text evidence="1">The sequence shown here is derived from an EMBL/GenBank/DDBJ whole genome shotgun (WGS) entry which is preliminary data.</text>
</comment>